<name>A0A4U1XFI4_9VIBR</name>
<protein>
    <submittedName>
        <fullName evidence="6">Universal stress protein</fullName>
    </submittedName>
</protein>
<feature type="domain" description="UspA" evidence="5">
    <location>
        <begin position="218"/>
        <end position="290"/>
    </location>
</feature>
<comment type="function">
    <text evidence="4">Required for resistance to DNA-damaging agents.</text>
</comment>
<comment type="subcellular location">
    <subcellularLocation>
        <location evidence="1">Cytoplasm</location>
    </subcellularLocation>
</comment>
<comment type="similarity">
    <text evidence="2">Belongs to the universal stress protein A family.</text>
</comment>
<evidence type="ECO:0000313" key="7">
    <source>
        <dbReference type="Proteomes" id="UP000307574"/>
    </source>
</evidence>
<sequence length="292" mass="33555">MEMKMGSTNLLTKVCAKPSRRVLLKAIHFAHASTQSLNIYAEDYRRSEEHTFLEYLITPKESGARYNDFFMQWCRSILETIEEIHSELELPMIEVNFNLLAGNSWEHELTKEHQNNTGFFLIDYSKGIVALQLLRELSRQGRDILLLTDIKWPQPLKVASAIDPLHRSDKNAEIDKEIIVRSLELSKRLKANMSLVYCQYVAPYLYRYSKDILKHQKQSMTVFLETNKFNHLPLRLIKANPEEGLPDIVKSMGASILVLGACKRTALSRYWSGSTVDVLLANPPCDLLLVSK</sequence>
<evidence type="ECO:0000259" key="5">
    <source>
        <dbReference type="Pfam" id="PF00582"/>
    </source>
</evidence>
<dbReference type="SUPFAM" id="SSF52402">
    <property type="entry name" value="Adenine nucleotide alpha hydrolases-like"/>
    <property type="match status" value="1"/>
</dbReference>
<dbReference type="PANTHER" id="PTHR47892:SF1">
    <property type="entry name" value="UNIVERSAL STRESS PROTEIN E"/>
    <property type="match status" value="1"/>
</dbReference>
<dbReference type="GO" id="GO:0005737">
    <property type="term" value="C:cytoplasm"/>
    <property type="evidence" value="ECO:0007669"/>
    <property type="project" value="UniProtKB-SubCell"/>
</dbReference>
<evidence type="ECO:0000313" key="6">
    <source>
        <dbReference type="EMBL" id="TKF27206.1"/>
    </source>
</evidence>
<evidence type="ECO:0000256" key="1">
    <source>
        <dbReference type="ARBA" id="ARBA00004496"/>
    </source>
</evidence>
<dbReference type="Gene3D" id="3.40.50.12370">
    <property type="match status" value="1"/>
</dbReference>
<dbReference type="PANTHER" id="PTHR47892">
    <property type="entry name" value="UNIVERSAL STRESS PROTEIN E"/>
    <property type="match status" value="1"/>
</dbReference>
<proteinExistence type="inferred from homology"/>
<evidence type="ECO:0000256" key="2">
    <source>
        <dbReference type="ARBA" id="ARBA00008791"/>
    </source>
</evidence>
<evidence type="ECO:0000256" key="4">
    <source>
        <dbReference type="ARBA" id="ARBA00037131"/>
    </source>
</evidence>
<comment type="caution">
    <text evidence="6">The sequence shown here is derived from an EMBL/GenBank/DDBJ whole genome shotgun (WGS) entry which is preliminary data.</text>
</comment>
<accession>A0A4U1XFI4</accession>
<dbReference type="Proteomes" id="UP000307574">
    <property type="component" value="Unassembled WGS sequence"/>
</dbReference>
<dbReference type="InterPro" id="IPR006016">
    <property type="entry name" value="UspA"/>
</dbReference>
<dbReference type="AlphaFoldDB" id="A0A4U1XFI4"/>
<reference evidence="6 7" key="1">
    <citation type="submission" date="2019-04" db="EMBL/GenBank/DDBJ databases">
        <title>A reverse ecology approach based on a biological definition of microbial populations.</title>
        <authorList>
            <person name="Arevalo P."/>
            <person name="Vaninsberghe D."/>
            <person name="Elsherbini J."/>
            <person name="Gore J."/>
            <person name="Polz M."/>
        </authorList>
    </citation>
    <scope>NUCLEOTIDE SEQUENCE [LARGE SCALE GENOMIC DNA]</scope>
    <source>
        <strain evidence="6 7">10N.261.46.F4</strain>
    </source>
</reference>
<evidence type="ECO:0000256" key="3">
    <source>
        <dbReference type="ARBA" id="ARBA00022490"/>
    </source>
</evidence>
<gene>
    <name evidence="6" type="ORF">FCV50_20220</name>
</gene>
<dbReference type="Pfam" id="PF00582">
    <property type="entry name" value="Usp"/>
    <property type="match status" value="1"/>
</dbReference>
<organism evidence="6 7">
    <name type="scientific">Vibrio kanaloae</name>
    <dbReference type="NCBI Taxonomy" id="170673"/>
    <lineage>
        <taxon>Bacteria</taxon>
        <taxon>Pseudomonadati</taxon>
        <taxon>Pseudomonadota</taxon>
        <taxon>Gammaproteobacteria</taxon>
        <taxon>Vibrionales</taxon>
        <taxon>Vibrionaceae</taxon>
        <taxon>Vibrio</taxon>
    </lineage>
</organism>
<keyword evidence="3" id="KW-0963">Cytoplasm</keyword>
<dbReference type="EMBL" id="SYUV01000076">
    <property type="protein sequence ID" value="TKF27206.1"/>
    <property type="molecule type" value="Genomic_DNA"/>
</dbReference>